<dbReference type="SUPFAM" id="SSF49265">
    <property type="entry name" value="Fibronectin type III"/>
    <property type="match status" value="1"/>
</dbReference>
<dbReference type="InterPro" id="IPR013783">
    <property type="entry name" value="Ig-like_fold"/>
</dbReference>
<reference evidence="2" key="2">
    <citation type="submission" date="2025-08" db="UniProtKB">
        <authorList>
            <consortium name="Ensembl"/>
        </authorList>
    </citation>
    <scope>IDENTIFICATION</scope>
</reference>
<feature type="compositionally biased region" description="Low complexity" evidence="1">
    <location>
        <begin position="114"/>
        <end position="144"/>
    </location>
</feature>
<organism evidence="2 3">
    <name type="scientific">Bos mutus grunniens</name>
    <name type="common">Wild yak</name>
    <name type="synonym">Bos grunniens</name>
    <dbReference type="NCBI Taxonomy" id="30521"/>
    <lineage>
        <taxon>Eukaryota</taxon>
        <taxon>Metazoa</taxon>
        <taxon>Chordata</taxon>
        <taxon>Craniata</taxon>
        <taxon>Vertebrata</taxon>
        <taxon>Euteleostomi</taxon>
        <taxon>Mammalia</taxon>
        <taxon>Eutheria</taxon>
        <taxon>Laurasiatheria</taxon>
        <taxon>Artiodactyla</taxon>
        <taxon>Ruminantia</taxon>
        <taxon>Pecora</taxon>
        <taxon>Bovidae</taxon>
        <taxon>Bovinae</taxon>
        <taxon>Bos</taxon>
    </lineage>
</organism>
<protein>
    <submittedName>
        <fullName evidence="2">Uncharacterized protein</fullName>
    </submittedName>
</protein>
<reference evidence="2" key="1">
    <citation type="submission" date="2019-05" db="EMBL/GenBank/DDBJ databases">
        <authorList>
            <person name="Zhang S."/>
            <person name="Liu J."/>
        </authorList>
    </citation>
    <scope>NUCLEOTIDE SEQUENCE [LARGE SCALE GENOMIC DNA]</scope>
</reference>
<sequence>SSIPLTCLSPVNGTKVGKQIVENFSPNQTKFTVQRADPVSRYRFSLSARTQVGSGEAVTEESPAPPNEATPTAAPPTSPPTTVGAPGTVSSTDATATAAATEATTVPTVPPVAPTTTATTEATATTASTATTTTTESPATTSRTEIQESGTAHRPCPCPSMRRPPQTGGGRLDSQAGGLEAQSTLPQLFGGSPPLRPRVLSSDPCFLTGLQPHRQALQGPHGRAASSYILRDRLRAEHCRGGEEGRRGAGRWPAGLRRPPVLAVLP</sequence>
<evidence type="ECO:0000256" key="1">
    <source>
        <dbReference type="SAM" id="MobiDB-lite"/>
    </source>
</evidence>
<feature type="region of interest" description="Disordered" evidence="1">
    <location>
        <begin position="47"/>
        <end position="196"/>
    </location>
</feature>
<dbReference type="InterPro" id="IPR036116">
    <property type="entry name" value="FN3_sf"/>
</dbReference>
<feature type="compositionally biased region" description="Low complexity" evidence="1">
    <location>
        <begin position="80"/>
        <end position="107"/>
    </location>
</feature>
<name>A0A8C0A901_BOSMU</name>
<dbReference type="Gene3D" id="2.60.40.10">
    <property type="entry name" value="Immunoglobulins"/>
    <property type="match status" value="1"/>
</dbReference>
<proteinExistence type="predicted"/>
<evidence type="ECO:0000313" key="3">
    <source>
        <dbReference type="Proteomes" id="UP000694520"/>
    </source>
</evidence>
<reference evidence="2" key="3">
    <citation type="submission" date="2025-09" db="UniProtKB">
        <authorList>
            <consortium name="Ensembl"/>
        </authorList>
    </citation>
    <scope>IDENTIFICATION</scope>
</reference>
<keyword evidence="3" id="KW-1185">Reference proteome</keyword>
<dbReference type="GeneTree" id="ENSGT00940000157024"/>
<dbReference type="AlphaFoldDB" id="A0A8C0A901"/>
<dbReference type="Ensembl" id="ENSBGRT00000018976.1">
    <property type="protein sequence ID" value="ENSBGRP00000016410.1"/>
    <property type="gene ID" value="ENSBGRG00000010358.1"/>
</dbReference>
<dbReference type="Proteomes" id="UP000694520">
    <property type="component" value="Chromosome 14"/>
</dbReference>
<feature type="compositionally biased region" description="Pro residues" evidence="1">
    <location>
        <begin position="63"/>
        <end position="79"/>
    </location>
</feature>
<accession>A0A8C0A901</accession>
<evidence type="ECO:0000313" key="2">
    <source>
        <dbReference type="Ensembl" id="ENSBGRP00000016410.1"/>
    </source>
</evidence>